<evidence type="ECO:0000256" key="1">
    <source>
        <dbReference type="ARBA" id="ARBA00004123"/>
    </source>
</evidence>
<keyword evidence="2" id="KW-0805">Transcription regulation</keyword>
<dbReference type="FunCoup" id="A0A3P8WXN4">
    <property type="interactions" value="2"/>
</dbReference>
<dbReference type="GeneID" id="103385432"/>
<dbReference type="SMART" id="SM00348">
    <property type="entry name" value="IRF"/>
    <property type="match status" value="1"/>
</dbReference>
<evidence type="ECO:0000256" key="2">
    <source>
        <dbReference type="ARBA" id="ARBA00023015"/>
    </source>
</evidence>
<dbReference type="STRING" id="244447.ENSCSEP00000032173"/>
<dbReference type="InterPro" id="IPR019817">
    <property type="entry name" value="Interferon_reg_fac_CS"/>
</dbReference>
<dbReference type="Ensembl" id="ENSCSET00000032593.1">
    <property type="protein sequence ID" value="ENSCSEP00000032173.1"/>
    <property type="gene ID" value="ENSCSEG00000020654.1"/>
</dbReference>
<dbReference type="PANTHER" id="PTHR11949">
    <property type="entry name" value="INTERFERON REGULATORY FACTOR"/>
    <property type="match status" value="1"/>
</dbReference>
<dbReference type="Gene3D" id="2.60.200.10">
    <property type="match status" value="1"/>
</dbReference>
<dbReference type="GO" id="GO:0005634">
    <property type="term" value="C:nucleus"/>
    <property type="evidence" value="ECO:0007669"/>
    <property type="project" value="UniProtKB-SubCell"/>
</dbReference>
<keyword evidence="4" id="KW-0010">Activator</keyword>
<dbReference type="InterPro" id="IPR008984">
    <property type="entry name" value="SMAD_FHA_dom_sf"/>
</dbReference>
<proteinExistence type="predicted"/>
<reference evidence="9" key="3">
    <citation type="submission" date="2025-09" db="UniProtKB">
        <authorList>
            <consortium name="Ensembl"/>
        </authorList>
    </citation>
    <scope>IDENTIFICATION</scope>
</reference>
<dbReference type="InterPro" id="IPR001346">
    <property type="entry name" value="Interferon_reg_fact_DNA-bd_dom"/>
</dbReference>
<dbReference type="InterPro" id="IPR019471">
    <property type="entry name" value="Interferon_reg_factor-3"/>
</dbReference>
<accession>A0A3P8WXN4</accession>
<dbReference type="PRINTS" id="PR00267">
    <property type="entry name" value="INTFRNREGFCT"/>
</dbReference>
<feature type="domain" description="IRF tryptophan pentad repeat" evidence="8">
    <location>
        <begin position="6"/>
        <end position="114"/>
    </location>
</feature>
<evidence type="ECO:0000256" key="3">
    <source>
        <dbReference type="ARBA" id="ARBA00023125"/>
    </source>
</evidence>
<dbReference type="Pfam" id="PF10401">
    <property type="entry name" value="IRF-3"/>
    <property type="match status" value="1"/>
</dbReference>
<keyword evidence="6" id="KW-0539">Nucleus</keyword>
<evidence type="ECO:0000313" key="10">
    <source>
        <dbReference type="Proteomes" id="UP000265120"/>
    </source>
</evidence>
<organism evidence="9 10">
    <name type="scientific">Cynoglossus semilaevis</name>
    <name type="common">Tongue sole</name>
    <dbReference type="NCBI Taxonomy" id="244447"/>
    <lineage>
        <taxon>Eukaryota</taxon>
        <taxon>Metazoa</taxon>
        <taxon>Chordata</taxon>
        <taxon>Craniata</taxon>
        <taxon>Vertebrata</taxon>
        <taxon>Euteleostomi</taxon>
        <taxon>Actinopterygii</taxon>
        <taxon>Neopterygii</taxon>
        <taxon>Teleostei</taxon>
        <taxon>Neoteleostei</taxon>
        <taxon>Acanthomorphata</taxon>
        <taxon>Carangaria</taxon>
        <taxon>Pleuronectiformes</taxon>
        <taxon>Pleuronectoidei</taxon>
        <taxon>Cynoglossidae</taxon>
        <taxon>Cynoglossinae</taxon>
        <taxon>Cynoglossus</taxon>
    </lineage>
</organism>
<evidence type="ECO:0000256" key="4">
    <source>
        <dbReference type="ARBA" id="ARBA00023159"/>
    </source>
</evidence>
<dbReference type="OrthoDB" id="8698246at2759"/>
<name>A0A3P8WXN4_CYNSE</name>
<dbReference type="GeneTree" id="ENSGT00940000163813"/>
<dbReference type="FunFam" id="1.10.10.10:FF:000041">
    <property type="entry name" value="Interferon regulatory factor 4"/>
    <property type="match status" value="1"/>
</dbReference>
<reference evidence="9" key="2">
    <citation type="submission" date="2025-08" db="UniProtKB">
        <authorList>
            <consortium name="Ensembl"/>
        </authorList>
    </citation>
    <scope>IDENTIFICATION</scope>
</reference>
<dbReference type="InterPro" id="IPR017855">
    <property type="entry name" value="SMAD-like_dom_sf"/>
</dbReference>
<dbReference type="GO" id="GO:0000981">
    <property type="term" value="F:DNA-binding transcription factor activity, RNA polymerase II-specific"/>
    <property type="evidence" value="ECO:0007669"/>
    <property type="project" value="TreeGrafter"/>
</dbReference>
<feature type="region of interest" description="Disordered" evidence="7">
    <location>
        <begin position="375"/>
        <end position="398"/>
    </location>
</feature>
<dbReference type="InterPro" id="IPR036390">
    <property type="entry name" value="WH_DNA-bd_sf"/>
</dbReference>
<dbReference type="PROSITE" id="PS00601">
    <property type="entry name" value="IRF_1"/>
    <property type="match status" value="1"/>
</dbReference>
<sequence>MVEGAKLHLKEWLLRQIESGSFEGLCWEDEDKTMFRIPWKHAAKKDYNQMEDAALFKAWAVYKGKHSEGRDKADPTVWKTRLRCALNKSTDFQEVPERNQLDISEPYKVYRILPDPGPARSAVSSESHVSTKLHLKNEFSQVNKEGKLSADLWREHRYCDLTPTESKMRSPSPSAGVAPGGGVLDVRMEVVLLYHGQKVLQVTTASPEGCFILKGQVPLGNEKIYGPCRAEQLSFPSPDSVSLPSDMAKAMNLLLCHLERGVLLWVAPDGLFIKRFCQGRVYWSGPTAQHTDRPNKLERDKTFKLLDVPTFLGELGNCLHGKGRTPGYQIDLCFGEEYPDPNIPKNRKLIMAEVRPLFAVELLQKFNLTEGTEKLEKSTVDRRTRSGEEVREKSVNLP</sequence>
<keyword evidence="10" id="KW-1185">Reference proteome</keyword>
<dbReference type="OMA" id="RWENREK"/>
<dbReference type="GO" id="GO:0002376">
    <property type="term" value="P:immune system process"/>
    <property type="evidence" value="ECO:0007669"/>
    <property type="project" value="TreeGrafter"/>
</dbReference>
<reference evidence="9 10" key="1">
    <citation type="journal article" date="2014" name="Nat. Genet.">
        <title>Whole-genome sequence of a flatfish provides insights into ZW sex chromosome evolution and adaptation to a benthic lifestyle.</title>
        <authorList>
            <person name="Chen S."/>
            <person name="Zhang G."/>
            <person name="Shao C."/>
            <person name="Huang Q."/>
            <person name="Liu G."/>
            <person name="Zhang P."/>
            <person name="Song W."/>
            <person name="An N."/>
            <person name="Chalopin D."/>
            <person name="Volff J.N."/>
            <person name="Hong Y."/>
            <person name="Li Q."/>
            <person name="Sha Z."/>
            <person name="Zhou H."/>
            <person name="Xie M."/>
            <person name="Yu Q."/>
            <person name="Liu Y."/>
            <person name="Xiang H."/>
            <person name="Wang N."/>
            <person name="Wu K."/>
            <person name="Yang C."/>
            <person name="Zhou Q."/>
            <person name="Liao X."/>
            <person name="Yang L."/>
            <person name="Hu Q."/>
            <person name="Zhang J."/>
            <person name="Meng L."/>
            <person name="Jin L."/>
            <person name="Tian Y."/>
            <person name="Lian J."/>
            <person name="Yang J."/>
            <person name="Miao G."/>
            <person name="Liu S."/>
            <person name="Liang Z."/>
            <person name="Yan F."/>
            <person name="Li Y."/>
            <person name="Sun B."/>
            <person name="Zhang H."/>
            <person name="Zhang J."/>
            <person name="Zhu Y."/>
            <person name="Du M."/>
            <person name="Zhao Y."/>
            <person name="Schartl M."/>
            <person name="Tang Q."/>
            <person name="Wang J."/>
        </authorList>
    </citation>
    <scope>NUCLEOTIDE SEQUENCE</scope>
</reference>
<dbReference type="SMART" id="SM01243">
    <property type="entry name" value="IRF-3"/>
    <property type="match status" value="1"/>
</dbReference>
<dbReference type="PROSITE" id="PS51507">
    <property type="entry name" value="IRF_2"/>
    <property type="match status" value="1"/>
</dbReference>
<dbReference type="AlphaFoldDB" id="A0A3P8WXN4"/>
<dbReference type="CTD" id="405815"/>
<dbReference type="InterPro" id="IPR036388">
    <property type="entry name" value="WH-like_DNA-bd_sf"/>
</dbReference>
<protein>
    <submittedName>
        <fullName evidence="9">Interferon regulatory factor 10</fullName>
    </submittedName>
</protein>
<evidence type="ECO:0000259" key="8">
    <source>
        <dbReference type="PROSITE" id="PS51507"/>
    </source>
</evidence>
<dbReference type="Gene3D" id="1.10.10.10">
    <property type="entry name" value="Winged helix-like DNA-binding domain superfamily/Winged helix DNA-binding domain"/>
    <property type="match status" value="1"/>
</dbReference>
<evidence type="ECO:0000313" key="9">
    <source>
        <dbReference type="Ensembl" id="ENSCSEP00000032173.1"/>
    </source>
</evidence>
<evidence type="ECO:0000256" key="5">
    <source>
        <dbReference type="ARBA" id="ARBA00023163"/>
    </source>
</evidence>
<dbReference type="Proteomes" id="UP000265120">
    <property type="component" value="Chromosome 10"/>
</dbReference>
<dbReference type="GO" id="GO:0045944">
    <property type="term" value="P:positive regulation of transcription by RNA polymerase II"/>
    <property type="evidence" value="ECO:0007669"/>
    <property type="project" value="UniProtKB-ARBA"/>
</dbReference>
<dbReference type="RefSeq" id="XP_016891299.1">
    <property type="nucleotide sequence ID" value="XM_017035810.2"/>
</dbReference>
<dbReference type="PANTHER" id="PTHR11949:SF24">
    <property type="entry name" value="INTERFERON REGULATORY FACTOR 9"/>
    <property type="match status" value="1"/>
</dbReference>
<evidence type="ECO:0000256" key="7">
    <source>
        <dbReference type="SAM" id="MobiDB-lite"/>
    </source>
</evidence>
<dbReference type="SUPFAM" id="SSF49879">
    <property type="entry name" value="SMAD/FHA domain"/>
    <property type="match status" value="1"/>
</dbReference>
<dbReference type="Pfam" id="PF00605">
    <property type="entry name" value="IRF"/>
    <property type="match status" value="1"/>
</dbReference>
<dbReference type="InParanoid" id="A0A3P8WXN4"/>
<dbReference type="SUPFAM" id="SSF46785">
    <property type="entry name" value="Winged helix' DNA-binding domain"/>
    <property type="match status" value="1"/>
</dbReference>
<keyword evidence="3" id="KW-0238">DNA-binding</keyword>
<keyword evidence="5" id="KW-0804">Transcription</keyword>
<evidence type="ECO:0000256" key="6">
    <source>
        <dbReference type="ARBA" id="ARBA00023242"/>
    </source>
</evidence>
<dbReference type="GO" id="GO:0000978">
    <property type="term" value="F:RNA polymerase II cis-regulatory region sequence-specific DNA binding"/>
    <property type="evidence" value="ECO:0007669"/>
    <property type="project" value="TreeGrafter"/>
</dbReference>
<comment type="subcellular location">
    <subcellularLocation>
        <location evidence="1">Nucleus</location>
    </subcellularLocation>
</comment>
<dbReference type="CDD" id="cd00103">
    <property type="entry name" value="IRF"/>
    <property type="match status" value="1"/>
</dbReference>